<reference evidence="6 7" key="1">
    <citation type="journal article" date="2017" name="Int. J. Syst. Evol. Microbiol.">
        <title>Bacillus mangrovi sp. nov., isolated from a sediment sample from a mangrove forest.</title>
        <authorList>
            <person name="Gupta V."/>
            <person name="Singh P.K."/>
            <person name="Korpole S."/>
            <person name="Tanuku N.R.S."/>
            <person name="Pinnaka A.K."/>
        </authorList>
    </citation>
    <scope>NUCLEOTIDE SEQUENCE [LARGE SCALE GENOMIC DNA]</scope>
    <source>
        <strain evidence="6 7">KCTC 33872</strain>
    </source>
</reference>
<keyword evidence="1" id="KW-0678">Repressor</keyword>
<dbReference type="AlphaFoldDB" id="A0A7X2S608"/>
<gene>
    <name evidence="6" type="ORF">GKZ89_12980</name>
</gene>
<dbReference type="Pfam" id="PF13411">
    <property type="entry name" value="MerR_1"/>
    <property type="match status" value="1"/>
</dbReference>
<evidence type="ECO:0000313" key="6">
    <source>
        <dbReference type="EMBL" id="MTH54318.1"/>
    </source>
</evidence>
<dbReference type="GO" id="GO:0003700">
    <property type="term" value="F:DNA-binding transcription factor activity"/>
    <property type="evidence" value="ECO:0007669"/>
    <property type="project" value="InterPro"/>
</dbReference>
<keyword evidence="2" id="KW-0805">Transcription regulation</keyword>
<feature type="domain" description="HTH merR-type" evidence="5">
    <location>
        <begin position="15"/>
        <end position="83"/>
    </location>
</feature>
<sequence length="112" mass="13302">MSLLQEERSYKDKKVISIGTVSELTGLSVRQIRYYEERQLISPERSSKGTRKYSFMDIERLMNIADLREEGVQTTEILKDIRKREEKLNNPAQLRKKMLQGQLNAHFQYKHN</sequence>
<evidence type="ECO:0000256" key="4">
    <source>
        <dbReference type="ARBA" id="ARBA00023163"/>
    </source>
</evidence>
<evidence type="ECO:0000256" key="2">
    <source>
        <dbReference type="ARBA" id="ARBA00023015"/>
    </source>
</evidence>
<evidence type="ECO:0000256" key="3">
    <source>
        <dbReference type="ARBA" id="ARBA00023125"/>
    </source>
</evidence>
<keyword evidence="4" id="KW-0804">Transcription</keyword>
<organism evidence="6 7">
    <name type="scientific">Metabacillus mangrovi</name>
    <dbReference type="NCBI Taxonomy" id="1491830"/>
    <lineage>
        <taxon>Bacteria</taxon>
        <taxon>Bacillati</taxon>
        <taxon>Bacillota</taxon>
        <taxon>Bacilli</taxon>
        <taxon>Bacillales</taxon>
        <taxon>Bacillaceae</taxon>
        <taxon>Metabacillus</taxon>
    </lineage>
</organism>
<evidence type="ECO:0000259" key="5">
    <source>
        <dbReference type="PROSITE" id="PS50937"/>
    </source>
</evidence>
<dbReference type="PROSITE" id="PS50937">
    <property type="entry name" value="HTH_MERR_2"/>
    <property type="match status" value="1"/>
</dbReference>
<dbReference type="PRINTS" id="PR00040">
    <property type="entry name" value="HTHMERR"/>
</dbReference>
<dbReference type="InterPro" id="IPR047057">
    <property type="entry name" value="MerR_fam"/>
</dbReference>
<protein>
    <submittedName>
        <fullName evidence="6">MerR family transcriptional regulator</fullName>
    </submittedName>
</protein>
<dbReference type="GO" id="GO:0003677">
    <property type="term" value="F:DNA binding"/>
    <property type="evidence" value="ECO:0007669"/>
    <property type="project" value="UniProtKB-KW"/>
</dbReference>
<dbReference type="InterPro" id="IPR009061">
    <property type="entry name" value="DNA-bd_dom_put_sf"/>
</dbReference>
<evidence type="ECO:0000256" key="1">
    <source>
        <dbReference type="ARBA" id="ARBA00022491"/>
    </source>
</evidence>
<dbReference type="PANTHER" id="PTHR30204">
    <property type="entry name" value="REDOX-CYCLING DRUG-SENSING TRANSCRIPTIONAL ACTIVATOR SOXR"/>
    <property type="match status" value="1"/>
</dbReference>
<dbReference type="InterPro" id="IPR000551">
    <property type="entry name" value="MerR-type_HTH_dom"/>
</dbReference>
<dbReference type="Gene3D" id="1.10.1660.10">
    <property type="match status" value="1"/>
</dbReference>
<name>A0A7X2S608_9BACI</name>
<evidence type="ECO:0000313" key="7">
    <source>
        <dbReference type="Proteomes" id="UP000434639"/>
    </source>
</evidence>
<dbReference type="CDD" id="cd01105">
    <property type="entry name" value="HTH_GlnR-like"/>
    <property type="match status" value="1"/>
</dbReference>
<comment type="caution">
    <text evidence="6">The sequence shown here is derived from an EMBL/GenBank/DDBJ whole genome shotgun (WGS) entry which is preliminary data.</text>
</comment>
<keyword evidence="7" id="KW-1185">Reference proteome</keyword>
<dbReference type="Proteomes" id="UP000434639">
    <property type="component" value="Unassembled WGS sequence"/>
</dbReference>
<dbReference type="SMART" id="SM00422">
    <property type="entry name" value="HTH_MERR"/>
    <property type="match status" value="1"/>
</dbReference>
<proteinExistence type="predicted"/>
<dbReference type="EMBL" id="WMIB01000013">
    <property type="protein sequence ID" value="MTH54318.1"/>
    <property type="molecule type" value="Genomic_DNA"/>
</dbReference>
<dbReference type="PROSITE" id="PS00552">
    <property type="entry name" value="HTH_MERR_1"/>
    <property type="match status" value="1"/>
</dbReference>
<dbReference type="SUPFAM" id="SSF46955">
    <property type="entry name" value="Putative DNA-binding domain"/>
    <property type="match status" value="1"/>
</dbReference>
<keyword evidence="3" id="KW-0238">DNA-binding</keyword>
<dbReference type="PANTHER" id="PTHR30204:SF65">
    <property type="entry name" value="HTH-TYPE TRANSCRIPTIONAL REGULATOR TNRA"/>
    <property type="match status" value="1"/>
</dbReference>
<accession>A0A7X2S608</accession>